<dbReference type="GO" id="GO:0005737">
    <property type="term" value="C:cytoplasm"/>
    <property type="evidence" value="ECO:0007669"/>
    <property type="project" value="TreeGrafter"/>
</dbReference>
<dbReference type="Gene3D" id="1.10.287.370">
    <property type="match status" value="1"/>
</dbReference>
<dbReference type="CDD" id="cd23157">
    <property type="entry name" value="Prefoldin_5"/>
    <property type="match status" value="1"/>
</dbReference>
<dbReference type="NCBIfam" id="TIGR00293">
    <property type="entry name" value="prefoldin subunit alpha"/>
    <property type="match status" value="1"/>
</dbReference>
<sequence length="137" mass="15340">MASANNAGSTGVRLDSLSLPQIHKIYSQVENETKMLSNTSQQLEMIVKKYLNSISALDKITNVQEFKILVPCTESLYVDGTLVEADKVLVDIGTGYYIKLCISDAKDFFKRRIEYIDKQKQSIDSVLLEKSNILSGK</sequence>
<dbReference type="GO" id="GO:0016272">
    <property type="term" value="C:prefoldin complex"/>
    <property type="evidence" value="ECO:0007669"/>
    <property type="project" value="InterPro"/>
</dbReference>
<dbReference type="InterPro" id="IPR004127">
    <property type="entry name" value="Prefoldin_subunit_alpha"/>
</dbReference>
<comment type="similarity">
    <text evidence="1">Belongs to the prefoldin subunit alpha family.</text>
</comment>
<dbReference type="InterPro" id="IPR011599">
    <property type="entry name" value="PFD_alpha_archaea"/>
</dbReference>
<protein>
    <submittedName>
        <fullName evidence="2">Prefoldin subunit 5 (Trinotate prediction)</fullName>
    </submittedName>
</protein>
<evidence type="ECO:0000256" key="1">
    <source>
        <dbReference type="ARBA" id="ARBA00010048"/>
    </source>
</evidence>
<accession>A0A6B2FZJ5</accession>
<dbReference type="Pfam" id="PF02996">
    <property type="entry name" value="Prefoldin"/>
    <property type="match status" value="1"/>
</dbReference>
<dbReference type="PANTHER" id="PTHR12674:SF2">
    <property type="entry name" value="PREFOLDIN SUBUNIT 5"/>
    <property type="match status" value="1"/>
</dbReference>
<dbReference type="GO" id="GO:1990114">
    <property type="term" value="P:RNA polymerase II core complex assembly"/>
    <property type="evidence" value="ECO:0007669"/>
    <property type="project" value="TreeGrafter"/>
</dbReference>
<dbReference type="SUPFAM" id="SSF46579">
    <property type="entry name" value="Prefoldin"/>
    <property type="match status" value="1"/>
</dbReference>
<dbReference type="InterPro" id="IPR009053">
    <property type="entry name" value="Prefoldin"/>
</dbReference>
<evidence type="ECO:0000313" key="2">
    <source>
        <dbReference type="EMBL" id="NDJ97048.1"/>
    </source>
</evidence>
<dbReference type="AlphaFoldDB" id="A0A6B2FZJ5"/>
<dbReference type="GO" id="GO:0051082">
    <property type="term" value="F:unfolded protein binding"/>
    <property type="evidence" value="ECO:0007669"/>
    <property type="project" value="InterPro"/>
</dbReference>
<organism evidence="2">
    <name type="scientific">Myxobolus squamalis</name>
    <name type="common">Myxosporean</name>
    <dbReference type="NCBI Taxonomy" id="59785"/>
    <lineage>
        <taxon>Eukaryota</taxon>
        <taxon>Metazoa</taxon>
        <taxon>Cnidaria</taxon>
        <taxon>Myxozoa</taxon>
        <taxon>Myxosporea</taxon>
        <taxon>Bivalvulida</taxon>
        <taxon>Platysporina</taxon>
        <taxon>Myxobolidae</taxon>
        <taxon>Myxobolus</taxon>
    </lineage>
</organism>
<dbReference type="PANTHER" id="PTHR12674">
    <property type="entry name" value="PREFOLDIN SUBUNIT 5"/>
    <property type="match status" value="1"/>
</dbReference>
<name>A0A6B2FZJ5_MYXSQ</name>
<dbReference type="EMBL" id="GHBR01002061">
    <property type="protein sequence ID" value="NDJ97048.1"/>
    <property type="molecule type" value="Transcribed_RNA"/>
</dbReference>
<dbReference type="GO" id="GO:1990115">
    <property type="term" value="P:RNA polymerase III assembly"/>
    <property type="evidence" value="ECO:0007669"/>
    <property type="project" value="TreeGrafter"/>
</dbReference>
<proteinExistence type="inferred from homology"/>
<dbReference type="GO" id="GO:0006457">
    <property type="term" value="P:protein folding"/>
    <property type="evidence" value="ECO:0007669"/>
    <property type="project" value="InterPro"/>
</dbReference>
<reference evidence="2" key="1">
    <citation type="submission" date="2018-11" db="EMBL/GenBank/DDBJ databases">
        <title>Myxobolus squamalis genome and transcriptome.</title>
        <authorList>
            <person name="Yahalomi D."/>
            <person name="Atkinson S.D."/>
            <person name="Neuhof M."/>
            <person name="Chang E.S."/>
            <person name="Philippe H."/>
            <person name="Cartwright P."/>
            <person name="Bartholomew J.L."/>
            <person name="Huchon D."/>
        </authorList>
    </citation>
    <scope>NUCLEOTIDE SEQUENCE</scope>
    <source>
        <strain evidence="2">71B08</strain>
        <tissue evidence="2">Whole</tissue>
    </source>
</reference>
<dbReference type="GO" id="GO:1990113">
    <property type="term" value="P:RNA polymerase I assembly"/>
    <property type="evidence" value="ECO:0007669"/>
    <property type="project" value="TreeGrafter"/>
</dbReference>